<dbReference type="EMBL" id="ANIK01000001">
    <property type="protein sequence ID" value="EMJ98343.1"/>
    <property type="molecule type" value="Genomic_DNA"/>
</dbReference>
<name>M6DAN4_9LEPT</name>
<dbReference type="Proteomes" id="UP000011988">
    <property type="component" value="Unassembled WGS sequence"/>
</dbReference>
<dbReference type="PATRIC" id="fig|1218565.3.peg.19"/>
<proteinExistence type="predicted"/>
<organism evidence="1 2">
    <name type="scientific">Leptospira alstonii serovar Sichuan str. 79601</name>
    <dbReference type="NCBI Taxonomy" id="1218565"/>
    <lineage>
        <taxon>Bacteria</taxon>
        <taxon>Pseudomonadati</taxon>
        <taxon>Spirochaetota</taxon>
        <taxon>Spirochaetia</taxon>
        <taxon>Leptospirales</taxon>
        <taxon>Leptospiraceae</taxon>
        <taxon>Leptospira</taxon>
    </lineage>
</organism>
<accession>M6DAN4</accession>
<reference evidence="1 2" key="1">
    <citation type="submission" date="2013-01" db="EMBL/GenBank/DDBJ databases">
        <authorList>
            <person name="Harkins D.M."/>
            <person name="Durkin A.S."/>
            <person name="Brinkac L.M."/>
            <person name="Haft D.H."/>
            <person name="Selengut J.D."/>
            <person name="Sanka R."/>
            <person name="DePew J."/>
            <person name="Purushe J."/>
            <person name="Galloway R.L."/>
            <person name="Vinetz J.M."/>
            <person name="Sutton G.G."/>
            <person name="Nierman W.C."/>
            <person name="Fouts D.E."/>
        </authorList>
    </citation>
    <scope>NUCLEOTIDE SEQUENCE [LARGE SCALE GENOMIC DNA]</scope>
    <source>
        <strain evidence="1 2">79601</strain>
    </source>
</reference>
<protein>
    <submittedName>
        <fullName evidence="1">Uncharacterized protein</fullName>
    </submittedName>
</protein>
<sequence>MVTLTLFHKRFKSNLFHLNSRFLKFISYRFFARNGFKIDFSTRDSSGFFQNFCENLSKSHR</sequence>
<evidence type="ECO:0000313" key="1">
    <source>
        <dbReference type="EMBL" id="EMJ98343.1"/>
    </source>
</evidence>
<evidence type="ECO:0000313" key="2">
    <source>
        <dbReference type="Proteomes" id="UP000011988"/>
    </source>
</evidence>
<dbReference type="AlphaFoldDB" id="M6DAN4"/>
<comment type="caution">
    <text evidence="1">The sequence shown here is derived from an EMBL/GenBank/DDBJ whole genome shotgun (WGS) entry which is preliminary data.</text>
</comment>
<gene>
    <name evidence="1" type="ORF">LEP1GSC194_0944</name>
</gene>